<dbReference type="SUPFAM" id="SSF53323">
    <property type="entry name" value="Pyruvate-ferredoxin oxidoreductase, PFOR, domain III"/>
    <property type="match status" value="1"/>
</dbReference>
<dbReference type="PANTHER" id="PTHR43854:SF1">
    <property type="entry name" value="INDOLEPYRUVATE OXIDOREDUCTASE SUBUNIT IORB"/>
    <property type="match status" value="1"/>
</dbReference>
<evidence type="ECO:0000313" key="4">
    <source>
        <dbReference type="EMBL" id="HEE18117.1"/>
    </source>
</evidence>
<dbReference type="EMBL" id="DSLG01000002">
    <property type="protein sequence ID" value="HEA86653.1"/>
    <property type="molecule type" value="Genomic_DNA"/>
</dbReference>
<dbReference type="GO" id="GO:0016903">
    <property type="term" value="F:oxidoreductase activity, acting on the aldehyde or oxo group of donors"/>
    <property type="evidence" value="ECO:0007669"/>
    <property type="project" value="InterPro"/>
</dbReference>
<dbReference type="InterPro" id="IPR052198">
    <property type="entry name" value="IorB_Oxidoreductase"/>
</dbReference>
<keyword evidence="4" id="KW-0670">Pyruvate</keyword>
<comment type="caution">
    <text evidence="4">The sequence shown here is derived from an EMBL/GenBank/DDBJ whole genome shotgun (WGS) entry which is preliminary data.</text>
</comment>
<feature type="domain" description="Pyruvate/ketoisovalerate oxidoreductase catalytic" evidence="2">
    <location>
        <begin position="10"/>
        <end position="187"/>
    </location>
</feature>
<dbReference type="Pfam" id="PF01558">
    <property type="entry name" value="POR"/>
    <property type="match status" value="1"/>
</dbReference>
<name>A0A7C2B2L9_UNCW3</name>
<reference evidence="4" key="1">
    <citation type="journal article" date="2020" name="mSystems">
        <title>Genome- and Community-Level Interaction Insights into Carbon Utilization and Element Cycling Functions of Hydrothermarchaeota in Hydrothermal Sediment.</title>
        <authorList>
            <person name="Zhou Z."/>
            <person name="Liu Y."/>
            <person name="Xu W."/>
            <person name="Pan J."/>
            <person name="Luo Z.H."/>
            <person name="Li M."/>
        </authorList>
    </citation>
    <scope>NUCLEOTIDE SEQUENCE [LARGE SCALE GENOMIC DNA]</scope>
    <source>
        <strain evidence="4">SpSt-236</strain>
        <strain evidence="3">SpSt-265</strain>
    </source>
</reference>
<protein>
    <submittedName>
        <fullName evidence="4">Indolepyruvate oxidoreductase subunit beta</fullName>
    </submittedName>
</protein>
<proteinExistence type="predicted"/>
<evidence type="ECO:0000313" key="3">
    <source>
        <dbReference type="EMBL" id="HEA86653.1"/>
    </source>
</evidence>
<dbReference type="EMBL" id="DSKA01000080">
    <property type="protein sequence ID" value="HEE18117.1"/>
    <property type="molecule type" value="Genomic_DNA"/>
</dbReference>
<dbReference type="AlphaFoldDB" id="A0A7C2B2L9"/>
<accession>A0A7C2B2L9</accession>
<sequence>MVNLLVCGVGGQGVLLFSDILAQLALTAGLDVKKSEVHGMAQRGGSVTSHIRWGEKIHSPLIEEGTADIIVAFELLEAVRYLHFLAPAGWLIYDPLTIAPLPVQLGLVEQIASEELEKRIQNRLKKSLAVRAFDTARTLGNPRVQNTVMLGAVSRLLEFPDDLYYQTIKQLVKPQFVEANILAFRRGQELVSK</sequence>
<gene>
    <name evidence="4" type="ORF">ENP62_01000</name>
    <name evidence="3" type="ORF">ENP94_01405</name>
</gene>
<keyword evidence="1" id="KW-0560">Oxidoreductase</keyword>
<dbReference type="PANTHER" id="PTHR43854">
    <property type="entry name" value="INDOLEPYRUVATE OXIDOREDUCTASE SUBUNIT IORB"/>
    <property type="match status" value="1"/>
</dbReference>
<dbReference type="Gene3D" id="3.40.920.10">
    <property type="entry name" value="Pyruvate-ferredoxin oxidoreductase, PFOR, domain III"/>
    <property type="match status" value="1"/>
</dbReference>
<dbReference type="InterPro" id="IPR002869">
    <property type="entry name" value="Pyrv_flavodox_OxRed_cen"/>
</dbReference>
<dbReference type="InterPro" id="IPR019752">
    <property type="entry name" value="Pyrv/ketoisovalerate_OxRed_cat"/>
</dbReference>
<evidence type="ECO:0000256" key="1">
    <source>
        <dbReference type="ARBA" id="ARBA00023002"/>
    </source>
</evidence>
<evidence type="ECO:0000259" key="2">
    <source>
        <dbReference type="Pfam" id="PF01558"/>
    </source>
</evidence>
<organism evidence="4">
    <name type="scientific">candidate division WOR-3 bacterium</name>
    <dbReference type="NCBI Taxonomy" id="2052148"/>
    <lineage>
        <taxon>Bacteria</taxon>
        <taxon>Bacteria division WOR-3</taxon>
    </lineage>
</organism>